<dbReference type="Proteomes" id="UP000602647">
    <property type="component" value="Unassembled WGS sequence"/>
</dbReference>
<dbReference type="InterPro" id="IPR050266">
    <property type="entry name" value="AB_hydrolase_sf"/>
</dbReference>
<sequence length="251" mass="27574">MGFEKRAVCLLGLFVLVFCVAAGCGRQQVPEERFIEVNGVTLAYLEAGSGRPLILLHGGGGNNRDFEPVMEELSQDYKVYAIDSRGHGNSSAVEEYNYQDMANDMKAFIKAKKLDHPVLYGFSDGGITGLLLASQDPDLLSELIISGANASPDGLRSEDRKAMEREYRLSGDPLLKMELTQPHLTESDLHRISIPTLVLAGSRDMIKESHTRFLAANIPGSRLEILEGESHSSYVMEGTKLARIIKAFLSE</sequence>
<dbReference type="Pfam" id="PF00561">
    <property type="entry name" value="Abhydrolase_1"/>
    <property type="match status" value="1"/>
</dbReference>
<dbReference type="AlphaFoldDB" id="A0A923NJN1"/>
<feature type="domain" description="AB hydrolase-1" evidence="2">
    <location>
        <begin position="52"/>
        <end position="162"/>
    </location>
</feature>
<dbReference type="PROSITE" id="PS51257">
    <property type="entry name" value="PROKAR_LIPOPROTEIN"/>
    <property type="match status" value="1"/>
</dbReference>
<dbReference type="SUPFAM" id="SSF53474">
    <property type="entry name" value="alpha/beta-Hydrolases"/>
    <property type="match status" value="1"/>
</dbReference>
<dbReference type="InterPro" id="IPR000073">
    <property type="entry name" value="AB_hydrolase_1"/>
</dbReference>
<comment type="caution">
    <text evidence="3">The sequence shown here is derived from an EMBL/GenBank/DDBJ whole genome shotgun (WGS) entry which is preliminary data.</text>
</comment>
<accession>A0A923NJN1</accession>
<organism evidence="3 4">
    <name type="scientific">Zhenpiania hominis</name>
    <dbReference type="NCBI Taxonomy" id="2763644"/>
    <lineage>
        <taxon>Bacteria</taxon>
        <taxon>Bacillati</taxon>
        <taxon>Bacillota</taxon>
        <taxon>Clostridia</taxon>
        <taxon>Peptostreptococcales</taxon>
        <taxon>Anaerovoracaceae</taxon>
        <taxon>Zhenpiania</taxon>
    </lineage>
</organism>
<evidence type="ECO:0000256" key="1">
    <source>
        <dbReference type="ARBA" id="ARBA00022801"/>
    </source>
</evidence>
<dbReference type="PANTHER" id="PTHR43798">
    <property type="entry name" value="MONOACYLGLYCEROL LIPASE"/>
    <property type="match status" value="1"/>
</dbReference>
<keyword evidence="1 3" id="KW-0378">Hydrolase</keyword>
<dbReference type="GO" id="GO:0016787">
    <property type="term" value="F:hydrolase activity"/>
    <property type="evidence" value="ECO:0007669"/>
    <property type="project" value="UniProtKB-KW"/>
</dbReference>
<keyword evidence="4" id="KW-1185">Reference proteome</keyword>
<protein>
    <submittedName>
        <fullName evidence="3">Alpha/beta hydrolase</fullName>
    </submittedName>
</protein>
<dbReference type="PANTHER" id="PTHR43798:SF31">
    <property type="entry name" value="AB HYDROLASE SUPERFAMILY PROTEIN YCLE"/>
    <property type="match status" value="1"/>
</dbReference>
<evidence type="ECO:0000313" key="4">
    <source>
        <dbReference type="Proteomes" id="UP000602647"/>
    </source>
</evidence>
<dbReference type="Gene3D" id="3.40.50.1820">
    <property type="entry name" value="alpha/beta hydrolase"/>
    <property type="match status" value="1"/>
</dbReference>
<evidence type="ECO:0000259" key="2">
    <source>
        <dbReference type="Pfam" id="PF00561"/>
    </source>
</evidence>
<reference evidence="3" key="1">
    <citation type="submission" date="2020-08" db="EMBL/GenBank/DDBJ databases">
        <title>Genome public.</title>
        <authorList>
            <person name="Liu C."/>
            <person name="Sun Q."/>
        </authorList>
    </citation>
    <scope>NUCLEOTIDE SEQUENCE</scope>
    <source>
        <strain evidence="3">BX12</strain>
    </source>
</reference>
<dbReference type="InterPro" id="IPR029058">
    <property type="entry name" value="AB_hydrolase_fold"/>
</dbReference>
<proteinExistence type="predicted"/>
<dbReference type="GO" id="GO:0016020">
    <property type="term" value="C:membrane"/>
    <property type="evidence" value="ECO:0007669"/>
    <property type="project" value="TreeGrafter"/>
</dbReference>
<dbReference type="EMBL" id="JACRYT010000006">
    <property type="protein sequence ID" value="MBC6679704.1"/>
    <property type="molecule type" value="Genomic_DNA"/>
</dbReference>
<name>A0A923NJN1_9FIRM</name>
<gene>
    <name evidence="3" type="ORF">H9L42_07675</name>
</gene>
<evidence type="ECO:0000313" key="3">
    <source>
        <dbReference type="EMBL" id="MBC6679704.1"/>
    </source>
</evidence>